<dbReference type="GO" id="GO:0005524">
    <property type="term" value="F:ATP binding"/>
    <property type="evidence" value="ECO:0007669"/>
    <property type="project" value="InterPro"/>
</dbReference>
<dbReference type="EMBL" id="KQ254627">
    <property type="protein sequence ID" value="KNC69517.1"/>
    <property type="molecule type" value="Genomic_DNA"/>
</dbReference>
<dbReference type="InterPro" id="IPR026983">
    <property type="entry name" value="DHC"/>
</dbReference>
<dbReference type="OrthoDB" id="14187at2759"/>
<sequence length="88" mass="9783">VLLFSQGFRTAEVLAKKIVPLYELCGEQLSAQPHYDFGLRSLKSVLVSAGNVKRVKLSALKHEAHRDGRDTHEAELANDLDEQAVIIQ</sequence>
<dbReference type="STRING" id="667725.A0A0L0EYF3"/>
<dbReference type="RefSeq" id="XP_014143419.1">
    <property type="nucleotide sequence ID" value="XM_014287944.1"/>
</dbReference>
<evidence type="ECO:0000259" key="2">
    <source>
        <dbReference type="Pfam" id="PF12774"/>
    </source>
</evidence>
<keyword evidence="4" id="KW-1185">Reference proteome</keyword>
<dbReference type="InterPro" id="IPR043157">
    <property type="entry name" value="Dynein_AAA1S"/>
</dbReference>
<proteinExistence type="inferred from homology"/>
<feature type="non-terminal residue" evidence="3">
    <location>
        <position position="1"/>
    </location>
</feature>
<dbReference type="GeneID" id="25918473"/>
<dbReference type="InterPro" id="IPR035699">
    <property type="entry name" value="AAA_6"/>
</dbReference>
<dbReference type="PANTHER" id="PTHR46532">
    <property type="entry name" value="MALE FERTILITY FACTOR KL5"/>
    <property type="match status" value="1"/>
</dbReference>
<accession>A0A0L0EYF3</accession>
<dbReference type="Pfam" id="PF12774">
    <property type="entry name" value="AAA_6"/>
    <property type="match status" value="1"/>
</dbReference>
<evidence type="ECO:0000313" key="3">
    <source>
        <dbReference type="EMBL" id="KNC69517.1"/>
    </source>
</evidence>
<dbReference type="GO" id="GO:0051959">
    <property type="term" value="F:dynein light intermediate chain binding"/>
    <property type="evidence" value="ECO:0007669"/>
    <property type="project" value="InterPro"/>
</dbReference>
<dbReference type="GO" id="GO:0007018">
    <property type="term" value="P:microtubule-based movement"/>
    <property type="evidence" value="ECO:0007669"/>
    <property type="project" value="InterPro"/>
</dbReference>
<dbReference type="GO" id="GO:0045505">
    <property type="term" value="F:dynein intermediate chain binding"/>
    <property type="evidence" value="ECO:0007669"/>
    <property type="project" value="InterPro"/>
</dbReference>
<feature type="domain" description="Dynein heavy chain hydrolytic ATP-binding dynein motor region" evidence="2">
    <location>
        <begin position="1"/>
        <end position="57"/>
    </location>
</feature>
<evidence type="ECO:0000313" key="4">
    <source>
        <dbReference type="Proteomes" id="UP000054560"/>
    </source>
</evidence>
<dbReference type="eggNOG" id="KOG3595">
    <property type="taxonomic scope" value="Eukaryota"/>
</dbReference>
<dbReference type="GO" id="GO:0005858">
    <property type="term" value="C:axonemal dynein complex"/>
    <property type="evidence" value="ECO:0007669"/>
    <property type="project" value="TreeGrafter"/>
</dbReference>
<dbReference type="AlphaFoldDB" id="A0A0L0EYF3"/>
<reference evidence="3 4" key="1">
    <citation type="submission" date="2011-02" db="EMBL/GenBank/DDBJ databases">
        <title>The Genome Sequence of Sphaeroforma arctica JP610.</title>
        <authorList>
            <consortium name="The Broad Institute Genome Sequencing Platform"/>
            <person name="Russ C."/>
            <person name="Cuomo C."/>
            <person name="Young S.K."/>
            <person name="Zeng Q."/>
            <person name="Gargeya S."/>
            <person name="Alvarado L."/>
            <person name="Berlin A."/>
            <person name="Chapman S.B."/>
            <person name="Chen Z."/>
            <person name="Freedman E."/>
            <person name="Gellesch M."/>
            <person name="Goldberg J."/>
            <person name="Griggs A."/>
            <person name="Gujja S."/>
            <person name="Heilman E."/>
            <person name="Heiman D."/>
            <person name="Howarth C."/>
            <person name="Mehta T."/>
            <person name="Neiman D."/>
            <person name="Pearson M."/>
            <person name="Roberts A."/>
            <person name="Saif S."/>
            <person name="Shea T."/>
            <person name="Shenoy N."/>
            <person name="Sisk P."/>
            <person name="Stolte C."/>
            <person name="Sykes S."/>
            <person name="White J."/>
            <person name="Yandava C."/>
            <person name="Burger G."/>
            <person name="Gray M.W."/>
            <person name="Holland P.W.H."/>
            <person name="King N."/>
            <person name="Lang F.B.F."/>
            <person name="Roger A.J."/>
            <person name="Ruiz-Trillo I."/>
            <person name="Haas B."/>
            <person name="Nusbaum C."/>
            <person name="Birren B."/>
        </authorList>
    </citation>
    <scope>NUCLEOTIDE SEQUENCE [LARGE SCALE GENOMIC DNA]</scope>
    <source>
        <strain evidence="3 4">JP610</strain>
    </source>
</reference>
<feature type="non-terminal residue" evidence="3">
    <location>
        <position position="88"/>
    </location>
</feature>
<evidence type="ECO:0000256" key="1">
    <source>
        <dbReference type="ARBA" id="ARBA00008887"/>
    </source>
</evidence>
<gene>
    <name evidence="3" type="ORF">SARC_17969</name>
</gene>
<protein>
    <recommendedName>
        <fullName evidence="2">Dynein heavy chain hydrolytic ATP-binding dynein motor region domain-containing protein</fullName>
    </recommendedName>
</protein>
<organism evidence="3 4">
    <name type="scientific">Sphaeroforma arctica JP610</name>
    <dbReference type="NCBI Taxonomy" id="667725"/>
    <lineage>
        <taxon>Eukaryota</taxon>
        <taxon>Ichthyosporea</taxon>
        <taxon>Ichthyophonida</taxon>
        <taxon>Sphaeroforma</taxon>
    </lineage>
</organism>
<name>A0A0L0EYF3_9EUKA</name>
<dbReference type="PANTHER" id="PTHR46532:SF4">
    <property type="entry name" value="AAA+ ATPASE DOMAIN-CONTAINING PROTEIN"/>
    <property type="match status" value="1"/>
</dbReference>
<dbReference type="Proteomes" id="UP000054560">
    <property type="component" value="Unassembled WGS sequence"/>
</dbReference>
<comment type="similarity">
    <text evidence="1">Belongs to the dynein heavy chain family.</text>
</comment>
<dbReference type="Gene3D" id="1.10.8.710">
    <property type="match status" value="1"/>
</dbReference>